<sequence>CFSILIGLIPLLLAKPKLDYQITKEGALVTESGAKVLFYQRTTKAQQGKHARANYIHPLYDLSGNILTEDFPEDHPHHRGIFWAWHFLEVDGKRMGDGWTTRDRSWDVRQLKVKRNKDGSLTLHLDVQWKSIHWHEGKKPIVNETTLIRVHPREGNLRKLDFDIRLVATQPNTRIGGAENEKGYGGFSARIKLPEDIQFTGQDGTVTPQRTPVIAGTWLDMSAKFDGKTPSGVTVLCHPQSMGYPQPWILRKKKSMQNPVWPGQ</sequence>
<dbReference type="AlphaFoldDB" id="A0A382YBE2"/>
<accession>A0A382YBE2</accession>
<proteinExistence type="predicted"/>
<evidence type="ECO:0008006" key="2">
    <source>
        <dbReference type="Google" id="ProtNLM"/>
    </source>
</evidence>
<dbReference type="EMBL" id="UINC01174182">
    <property type="protein sequence ID" value="SVD80181.1"/>
    <property type="molecule type" value="Genomic_DNA"/>
</dbReference>
<protein>
    <recommendedName>
        <fullName evidence="2">Methane oxygenase PmoA</fullName>
    </recommendedName>
</protein>
<feature type="non-terminal residue" evidence="1">
    <location>
        <position position="264"/>
    </location>
</feature>
<gene>
    <name evidence="1" type="ORF">METZ01_LOCUS433035</name>
</gene>
<organism evidence="1">
    <name type="scientific">marine metagenome</name>
    <dbReference type="NCBI Taxonomy" id="408172"/>
    <lineage>
        <taxon>unclassified sequences</taxon>
        <taxon>metagenomes</taxon>
        <taxon>ecological metagenomes</taxon>
    </lineage>
</organism>
<reference evidence="1" key="1">
    <citation type="submission" date="2018-05" db="EMBL/GenBank/DDBJ databases">
        <authorList>
            <person name="Lanie J.A."/>
            <person name="Ng W.-L."/>
            <person name="Kazmierczak K.M."/>
            <person name="Andrzejewski T.M."/>
            <person name="Davidsen T.M."/>
            <person name="Wayne K.J."/>
            <person name="Tettelin H."/>
            <person name="Glass J.I."/>
            <person name="Rusch D."/>
            <person name="Podicherti R."/>
            <person name="Tsui H.-C.T."/>
            <person name="Winkler M.E."/>
        </authorList>
    </citation>
    <scope>NUCLEOTIDE SEQUENCE</scope>
</reference>
<name>A0A382YBE2_9ZZZZ</name>
<dbReference type="InterPro" id="IPR029475">
    <property type="entry name" value="DUF6807"/>
</dbReference>
<dbReference type="Pfam" id="PF14100">
    <property type="entry name" value="DUF6807"/>
    <property type="match status" value="1"/>
</dbReference>
<evidence type="ECO:0000313" key="1">
    <source>
        <dbReference type="EMBL" id="SVD80181.1"/>
    </source>
</evidence>
<feature type="non-terminal residue" evidence="1">
    <location>
        <position position="1"/>
    </location>
</feature>